<name>K1PT04_MAGGI</name>
<dbReference type="EMBL" id="JH816136">
    <property type="protein sequence ID" value="EKC27387.1"/>
    <property type="molecule type" value="Genomic_DNA"/>
</dbReference>
<proteinExistence type="predicted"/>
<gene>
    <name evidence="1" type="ORF">CGI_10004390</name>
</gene>
<sequence>MSLVIPVHISFIKHGTSLALVINTRPPSCPLCTFLRVGISVDPQTFHSRARTVWPFSNTHGLCG</sequence>
<dbReference type="InParanoid" id="K1PT04"/>
<dbReference type="AlphaFoldDB" id="K1PT04"/>
<protein>
    <submittedName>
        <fullName evidence="1">Uncharacterized protein</fullName>
    </submittedName>
</protein>
<reference evidence="1" key="1">
    <citation type="journal article" date="2012" name="Nature">
        <title>The oyster genome reveals stress adaptation and complexity of shell formation.</title>
        <authorList>
            <person name="Zhang G."/>
            <person name="Fang X."/>
            <person name="Guo X."/>
            <person name="Li L."/>
            <person name="Luo R."/>
            <person name="Xu F."/>
            <person name="Yang P."/>
            <person name="Zhang L."/>
            <person name="Wang X."/>
            <person name="Qi H."/>
            <person name="Xiong Z."/>
            <person name="Que H."/>
            <person name="Xie Y."/>
            <person name="Holland P.W."/>
            <person name="Paps J."/>
            <person name="Zhu Y."/>
            <person name="Wu F."/>
            <person name="Chen Y."/>
            <person name="Wang J."/>
            <person name="Peng C."/>
            <person name="Meng J."/>
            <person name="Yang L."/>
            <person name="Liu J."/>
            <person name="Wen B."/>
            <person name="Zhang N."/>
            <person name="Huang Z."/>
            <person name="Zhu Q."/>
            <person name="Feng Y."/>
            <person name="Mount A."/>
            <person name="Hedgecock D."/>
            <person name="Xu Z."/>
            <person name="Liu Y."/>
            <person name="Domazet-Loso T."/>
            <person name="Du Y."/>
            <person name="Sun X."/>
            <person name="Zhang S."/>
            <person name="Liu B."/>
            <person name="Cheng P."/>
            <person name="Jiang X."/>
            <person name="Li J."/>
            <person name="Fan D."/>
            <person name="Wang W."/>
            <person name="Fu W."/>
            <person name="Wang T."/>
            <person name="Wang B."/>
            <person name="Zhang J."/>
            <person name="Peng Z."/>
            <person name="Li Y."/>
            <person name="Li N."/>
            <person name="Wang J."/>
            <person name="Chen M."/>
            <person name="He Y."/>
            <person name="Tan F."/>
            <person name="Song X."/>
            <person name="Zheng Q."/>
            <person name="Huang R."/>
            <person name="Yang H."/>
            <person name="Du X."/>
            <person name="Chen L."/>
            <person name="Yang M."/>
            <person name="Gaffney P.M."/>
            <person name="Wang S."/>
            <person name="Luo L."/>
            <person name="She Z."/>
            <person name="Ming Y."/>
            <person name="Huang W."/>
            <person name="Zhang S."/>
            <person name="Huang B."/>
            <person name="Zhang Y."/>
            <person name="Qu T."/>
            <person name="Ni P."/>
            <person name="Miao G."/>
            <person name="Wang J."/>
            <person name="Wang Q."/>
            <person name="Steinberg C.E."/>
            <person name="Wang H."/>
            <person name="Li N."/>
            <person name="Qian L."/>
            <person name="Zhang G."/>
            <person name="Li Y."/>
            <person name="Yang H."/>
            <person name="Liu X."/>
            <person name="Wang J."/>
            <person name="Yin Y."/>
            <person name="Wang J."/>
        </authorList>
    </citation>
    <scope>NUCLEOTIDE SEQUENCE [LARGE SCALE GENOMIC DNA]</scope>
    <source>
        <strain evidence="1">05x7-T-G4-1.051#20</strain>
    </source>
</reference>
<accession>K1PT04</accession>
<organism evidence="1">
    <name type="scientific">Magallana gigas</name>
    <name type="common">Pacific oyster</name>
    <name type="synonym">Crassostrea gigas</name>
    <dbReference type="NCBI Taxonomy" id="29159"/>
    <lineage>
        <taxon>Eukaryota</taxon>
        <taxon>Metazoa</taxon>
        <taxon>Spiralia</taxon>
        <taxon>Lophotrochozoa</taxon>
        <taxon>Mollusca</taxon>
        <taxon>Bivalvia</taxon>
        <taxon>Autobranchia</taxon>
        <taxon>Pteriomorphia</taxon>
        <taxon>Ostreida</taxon>
        <taxon>Ostreoidea</taxon>
        <taxon>Ostreidae</taxon>
        <taxon>Magallana</taxon>
    </lineage>
</organism>
<dbReference type="HOGENOM" id="CLU_2869748_0_0_1"/>
<evidence type="ECO:0000313" key="1">
    <source>
        <dbReference type="EMBL" id="EKC27387.1"/>
    </source>
</evidence>